<comment type="caution">
    <text evidence="2">The sequence shown here is derived from an EMBL/GenBank/DDBJ whole genome shotgun (WGS) entry which is preliminary data.</text>
</comment>
<evidence type="ECO:0000256" key="1">
    <source>
        <dbReference type="SAM" id="MobiDB-lite"/>
    </source>
</evidence>
<feature type="compositionally biased region" description="Low complexity" evidence="1">
    <location>
        <begin position="19"/>
        <end position="38"/>
    </location>
</feature>
<feature type="region of interest" description="Disordered" evidence="1">
    <location>
        <begin position="1"/>
        <end position="87"/>
    </location>
</feature>
<keyword evidence="3" id="KW-1185">Reference proteome</keyword>
<name>A0AAD7WLZ4_9TELE</name>
<proteinExistence type="predicted"/>
<reference evidence="2" key="1">
    <citation type="journal article" date="2023" name="Science">
        <title>Genome structures resolve the early diversification of teleost fishes.</title>
        <authorList>
            <person name="Parey E."/>
            <person name="Louis A."/>
            <person name="Montfort J."/>
            <person name="Bouchez O."/>
            <person name="Roques C."/>
            <person name="Iampietro C."/>
            <person name="Lluch J."/>
            <person name="Castinel A."/>
            <person name="Donnadieu C."/>
            <person name="Desvignes T."/>
            <person name="Floi Bucao C."/>
            <person name="Jouanno E."/>
            <person name="Wen M."/>
            <person name="Mejri S."/>
            <person name="Dirks R."/>
            <person name="Jansen H."/>
            <person name="Henkel C."/>
            <person name="Chen W.J."/>
            <person name="Zahm M."/>
            <person name="Cabau C."/>
            <person name="Klopp C."/>
            <person name="Thompson A.W."/>
            <person name="Robinson-Rechavi M."/>
            <person name="Braasch I."/>
            <person name="Lecointre G."/>
            <person name="Bobe J."/>
            <person name="Postlethwait J.H."/>
            <person name="Berthelot C."/>
            <person name="Roest Crollius H."/>
            <person name="Guiguen Y."/>
        </authorList>
    </citation>
    <scope>NUCLEOTIDE SEQUENCE</scope>
    <source>
        <strain evidence="2">NC1722</strain>
    </source>
</reference>
<gene>
    <name evidence="2" type="ORF">AAFF_G00375470</name>
</gene>
<protein>
    <submittedName>
        <fullName evidence="2">Uncharacterized protein</fullName>
    </submittedName>
</protein>
<organism evidence="2 3">
    <name type="scientific">Aldrovandia affinis</name>
    <dbReference type="NCBI Taxonomy" id="143900"/>
    <lineage>
        <taxon>Eukaryota</taxon>
        <taxon>Metazoa</taxon>
        <taxon>Chordata</taxon>
        <taxon>Craniata</taxon>
        <taxon>Vertebrata</taxon>
        <taxon>Euteleostomi</taxon>
        <taxon>Actinopterygii</taxon>
        <taxon>Neopterygii</taxon>
        <taxon>Teleostei</taxon>
        <taxon>Notacanthiformes</taxon>
        <taxon>Halosauridae</taxon>
        <taxon>Aldrovandia</taxon>
    </lineage>
</organism>
<accession>A0AAD7WLZ4</accession>
<dbReference type="Proteomes" id="UP001221898">
    <property type="component" value="Unassembled WGS sequence"/>
</dbReference>
<sequence length="87" mass="9408">MHGPVPAVCRREPPGHLGTATTRASVTVARRQGQSGRGSRSEGPALQHREHRRAPKPSICDAHPAKGQTGNAHSRIRRHAVKQETPD</sequence>
<evidence type="ECO:0000313" key="2">
    <source>
        <dbReference type="EMBL" id="KAJ8401966.1"/>
    </source>
</evidence>
<evidence type="ECO:0000313" key="3">
    <source>
        <dbReference type="Proteomes" id="UP001221898"/>
    </source>
</evidence>
<dbReference type="EMBL" id="JAINUG010000067">
    <property type="protein sequence ID" value="KAJ8401966.1"/>
    <property type="molecule type" value="Genomic_DNA"/>
</dbReference>
<dbReference type="AlphaFoldDB" id="A0AAD7WLZ4"/>